<evidence type="ECO:0000256" key="11">
    <source>
        <dbReference type="ARBA" id="ARBA00068150"/>
    </source>
</evidence>
<evidence type="ECO:0000256" key="2">
    <source>
        <dbReference type="ARBA" id="ARBA00004370"/>
    </source>
</evidence>
<accession>A0A1U9NH72</accession>
<feature type="domain" description="HAMP" evidence="18">
    <location>
        <begin position="181"/>
        <end position="234"/>
    </location>
</feature>
<feature type="compositionally biased region" description="Acidic residues" evidence="14">
    <location>
        <begin position="550"/>
        <end position="561"/>
    </location>
</feature>
<feature type="transmembrane region" description="Helical" evidence="15">
    <location>
        <begin position="158"/>
        <end position="175"/>
    </location>
</feature>
<comment type="subunit">
    <text evidence="10">At low DSF concentrations, interacts with RpfF.</text>
</comment>
<keyword evidence="20" id="KW-1185">Reference proteome</keyword>
<dbReference type="AlphaFoldDB" id="A0A1U9NH72"/>
<dbReference type="InterPro" id="IPR001789">
    <property type="entry name" value="Sig_transdc_resp-reg_receiver"/>
</dbReference>
<keyword evidence="9" id="KW-0902">Two-component regulatory system</keyword>
<comment type="subcellular location">
    <subcellularLocation>
        <location evidence="2">Membrane</location>
    </subcellularLocation>
</comment>
<dbReference type="InterPro" id="IPR005467">
    <property type="entry name" value="His_kinase_dom"/>
</dbReference>
<reference evidence="20" key="1">
    <citation type="submission" date="2017-02" db="EMBL/GenBank/DDBJ databases">
        <title>Comparative genomics and description of representatives of a novel lineage of planctomycetes thriving in anoxic sediments.</title>
        <authorList>
            <person name="Spring S."/>
            <person name="Bunk B."/>
            <person name="Sproer C."/>
        </authorList>
    </citation>
    <scope>NUCLEOTIDE SEQUENCE [LARGE SCALE GENOMIC DNA]</scope>
    <source>
        <strain evidence="20">ST-NAGAB-D1</strain>
    </source>
</reference>
<evidence type="ECO:0000256" key="1">
    <source>
        <dbReference type="ARBA" id="ARBA00000085"/>
    </source>
</evidence>
<dbReference type="InterPro" id="IPR036097">
    <property type="entry name" value="HisK_dim/P_sf"/>
</dbReference>
<dbReference type="SUPFAM" id="SSF55874">
    <property type="entry name" value="ATPase domain of HSP90 chaperone/DNA topoisomerase II/histidine kinase"/>
    <property type="match status" value="1"/>
</dbReference>
<evidence type="ECO:0000256" key="9">
    <source>
        <dbReference type="ARBA" id="ARBA00023012"/>
    </source>
</evidence>
<dbReference type="PANTHER" id="PTHR45339">
    <property type="entry name" value="HYBRID SIGNAL TRANSDUCTION HISTIDINE KINASE J"/>
    <property type="match status" value="1"/>
</dbReference>
<evidence type="ECO:0000256" key="8">
    <source>
        <dbReference type="ARBA" id="ARBA00022840"/>
    </source>
</evidence>
<evidence type="ECO:0000256" key="7">
    <source>
        <dbReference type="ARBA" id="ARBA00022777"/>
    </source>
</evidence>
<dbReference type="KEGG" id="alus:STSP2_00425"/>
<dbReference type="PROSITE" id="PS50885">
    <property type="entry name" value="HAMP"/>
    <property type="match status" value="1"/>
</dbReference>
<dbReference type="GO" id="GO:0005524">
    <property type="term" value="F:ATP binding"/>
    <property type="evidence" value="ECO:0007669"/>
    <property type="project" value="UniProtKB-KW"/>
</dbReference>
<evidence type="ECO:0000313" key="20">
    <source>
        <dbReference type="Proteomes" id="UP000189674"/>
    </source>
</evidence>
<feature type="modified residue" description="4-aspartylphosphate" evidence="12">
    <location>
        <position position="654"/>
    </location>
</feature>
<keyword evidence="5 19" id="KW-0808">Transferase</keyword>
<comment type="catalytic activity">
    <reaction evidence="1">
        <text>ATP + protein L-histidine = ADP + protein N-phospho-L-histidine.</text>
        <dbReference type="EC" id="2.7.13.3"/>
    </reaction>
</comment>
<evidence type="ECO:0000259" key="17">
    <source>
        <dbReference type="PROSITE" id="PS50110"/>
    </source>
</evidence>
<dbReference type="GO" id="GO:0016020">
    <property type="term" value="C:membrane"/>
    <property type="evidence" value="ECO:0007669"/>
    <property type="project" value="UniProtKB-SubCell"/>
</dbReference>
<feature type="domain" description="Response regulatory" evidence="17">
    <location>
        <begin position="605"/>
        <end position="719"/>
    </location>
</feature>
<dbReference type="SMART" id="SM00448">
    <property type="entry name" value="REC"/>
    <property type="match status" value="1"/>
</dbReference>
<organism evidence="19 20">
    <name type="scientific">Anaerohalosphaera lusitana</name>
    <dbReference type="NCBI Taxonomy" id="1936003"/>
    <lineage>
        <taxon>Bacteria</taxon>
        <taxon>Pseudomonadati</taxon>
        <taxon>Planctomycetota</taxon>
        <taxon>Phycisphaerae</taxon>
        <taxon>Sedimentisphaerales</taxon>
        <taxon>Anaerohalosphaeraceae</taxon>
        <taxon>Anaerohalosphaera</taxon>
    </lineage>
</organism>
<dbReference type="Pfam" id="PF17152">
    <property type="entry name" value="CHASE8"/>
    <property type="match status" value="1"/>
</dbReference>
<evidence type="ECO:0000313" key="19">
    <source>
        <dbReference type="EMBL" id="AQT67282.1"/>
    </source>
</evidence>
<keyword evidence="15" id="KW-0472">Membrane</keyword>
<evidence type="ECO:0000256" key="13">
    <source>
        <dbReference type="SAM" id="Coils"/>
    </source>
</evidence>
<dbReference type="PRINTS" id="PR00344">
    <property type="entry name" value="BCTRLSENSOR"/>
</dbReference>
<dbReference type="CDD" id="cd00082">
    <property type="entry name" value="HisKA"/>
    <property type="match status" value="1"/>
</dbReference>
<dbReference type="PROSITE" id="PS50110">
    <property type="entry name" value="RESPONSE_REGULATORY"/>
    <property type="match status" value="1"/>
</dbReference>
<evidence type="ECO:0000256" key="10">
    <source>
        <dbReference type="ARBA" id="ARBA00064003"/>
    </source>
</evidence>
<dbReference type="Pfam" id="PF02518">
    <property type="entry name" value="HATPase_c"/>
    <property type="match status" value="1"/>
</dbReference>
<dbReference type="SUPFAM" id="SSF47384">
    <property type="entry name" value="Homodimeric domain of signal transducing histidine kinase"/>
    <property type="match status" value="1"/>
</dbReference>
<dbReference type="EMBL" id="CP019791">
    <property type="protein sequence ID" value="AQT67282.1"/>
    <property type="molecule type" value="Genomic_DNA"/>
</dbReference>
<feature type="domain" description="Histidine kinase" evidence="16">
    <location>
        <begin position="323"/>
        <end position="543"/>
    </location>
</feature>
<dbReference type="Pfam" id="PF00072">
    <property type="entry name" value="Response_reg"/>
    <property type="match status" value="1"/>
</dbReference>
<dbReference type="FunFam" id="1.10.287.130:FF:000002">
    <property type="entry name" value="Two-component osmosensing histidine kinase"/>
    <property type="match status" value="1"/>
</dbReference>
<dbReference type="CDD" id="cd17546">
    <property type="entry name" value="REC_hyHK_CKI1_RcsC-like"/>
    <property type="match status" value="1"/>
</dbReference>
<dbReference type="InterPro" id="IPR004358">
    <property type="entry name" value="Sig_transdc_His_kin-like_C"/>
</dbReference>
<dbReference type="RefSeq" id="WP_146659401.1">
    <property type="nucleotide sequence ID" value="NZ_CP019791.1"/>
</dbReference>
<dbReference type="InterPro" id="IPR003594">
    <property type="entry name" value="HATPase_dom"/>
</dbReference>
<keyword evidence="8" id="KW-0067">ATP-binding</keyword>
<dbReference type="OrthoDB" id="9790669at2"/>
<dbReference type="SMART" id="SM00387">
    <property type="entry name" value="HATPase_c"/>
    <property type="match status" value="1"/>
</dbReference>
<dbReference type="FunFam" id="3.30.565.10:FF:000010">
    <property type="entry name" value="Sensor histidine kinase RcsC"/>
    <property type="match status" value="1"/>
</dbReference>
<dbReference type="SUPFAM" id="SSF158472">
    <property type="entry name" value="HAMP domain-like"/>
    <property type="match status" value="1"/>
</dbReference>
<dbReference type="InterPro" id="IPR033417">
    <property type="entry name" value="CHASE8"/>
</dbReference>
<dbReference type="InterPro" id="IPR003660">
    <property type="entry name" value="HAMP_dom"/>
</dbReference>
<keyword evidence="15" id="KW-1133">Transmembrane helix</keyword>
<dbReference type="Gene3D" id="6.10.340.10">
    <property type="match status" value="1"/>
</dbReference>
<evidence type="ECO:0000256" key="14">
    <source>
        <dbReference type="SAM" id="MobiDB-lite"/>
    </source>
</evidence>
<dbReference type="Proteomes" id="UP000189674">
    <property type="component" value="Chromosome"/>
</dbReference>
<dbReference type="PROSITE" id="PS50109">
    <property type="entry name" value="HIS_KIN"/>
    <property type="match status" value="1"/>
</dbReference>
<keyword evidence="15" id="KW-0812">Transmembrane</keyword>
<keyword evidence="6" id="KW-0547">Nucleotide-binding</keyword>
<dbReference type="InterPro" id="IPR003661">
    <property type="entry name" value="HisK_dim/P_dom"/>
</dbReference>
<dbReference type="GO" id="GO:0000155">
    <property type="term" value="F:phosphorelay sensor kinase activity"/>
    <property type="evidence" value="ECO:0007669"/>
    <property type="project" value="InterPro"/>
</dbReference>
<sequence>MGLRDMQIKDKLKLIIMATCLTALLLTGIGSTICSHLIAKKHLIQQLEVQAKIMADSCKASVAFDDKTSAAEQLSTLHFLPYVYHAVVLKNDGSKFTSYVRPGDDAEMNPADYSNSQKIFGEGFIAVGTDIFLDNEKIGRVIIFSDLSPLHQNLRSTALVSTFIIVLVLVISYPLSMMLQRIISQPIVALTKTAQKVTKGKDYTIRALKHANDEVGMLIDAFNEMLNRIQRRDAKLVQANDELENRVIARTAELTQANEQLSEQIARKEETEEALRNAKTEIEAAWKHSEQANSQLAISVEKANLLARDAQNANEAKSEFLANMSHEIRTPMNAVIGFSDLLLEEDMPPEQREFVETIHSSANHLLAIINDILDFSKIEAGKLEMEKVDIYLPKMLSQIESLLKGMAQNKSLEFRINMDAKVPRNMRTDPVRLRQCLVNLLNNSIKFTEQGHVHLDVELQRAGNDAQLVFSVKDTGIGISKTKQKDIFESFTQVDGSTTRKYGGTGLGLAITKRLAVLLGGDLELESEENVGSTFTMTVPLEPAAGTSEGYDEADHDESEPEYQTQAAPQFDNDKVSGPKSETAQVDEPQLVKNQLARNSHEHLKVLLAEDSPVNQMLVKLILEKNEIEVVTADDGQQAVDMANSQSFDLILMDIQMPRINGYLATKQLRDAGLETPIIALTAHAMAGDEQKCIEAGCDGYLSKPVEHKKLIDTIRQHLGQSSRR</sequence>
<keyword evidence="4 12" id="KW-0597">Phosphoprotein</keyword>
<evidence type="ECO:0000256" key="3">
    <source>
        <dbReference type="ARBA" id="ARBA00012438"/>
    </source>
</evidence>
<dbReference type="Gene3D" id="3.40.50.2300">
    <property type="match status" value="1"/>
</dbReference>
<evidence type="ECO:0000259" key="18">
    <source>
        <dbReference type="PROSITE" id="PS50885"/>
    </source>
</evidence>
<name>A0A1U9NH72_9BACT</name>
<evidence type="ECO:0000256" key="12">
    <source>
        <dbReference type="PROSITE-ProRule" id="PRU00169"/>
    </source>
</evidence>
<protein>
    <recommendedName>
        <fullName evidence="11">Sensory/regulatory protein RpfC</fullName>
        <ecNumber evidence="3">2.7.13.3</ecNumber>
    </recommendedName>
</protein>
<evidence type="ECO:0000256" key="4">
    <source>
        <dbReference type="ARBA" id="ARBA00022553"/>
    </source>
</evidence>
<dbReference type="PANTHER" id="PTHR45339:SF1">
    <property type="entry name" value="HYBRID SIGNAL TRANSDUCTION HISTIDINE KINASE J"/>
    <property type="match status" value="1"/>
</dbReference>
<keyword evidence="13" id="KW-0175">Coiled coil</keyword>
<dbReference type="CDD" id="cd16922">
    <property type="entry name" value="HATPase_EvgS-ArcB-TorS-like"/>
    <property type="match status" value="1"/>
</dbReference>
<evidence type="ECO:0000256" key="5">
    <source>
        <dbReference type="ARBA" id="ARBA00022679"/>
    </source>
</evidence>
<feature type="coiled-coil region" evidence="13">
    <location>
        <begin position="226"/>
        <end position="285"/>
    </location>
</feature>
<evidence type="ECO:0000259" key="16">
    <source>
        <dbReference type="PROSITE" id="PS50109"/>
    </source>
</evidence>
<proteinExistence type="predicted"/>
<feature type="region of interest" description="Disordered" evidence="14">
    <location>
        <begin position="542"/>
        <end position="585"/>
    </location>
</feature>
<gene>
    <name evidence="19" type="primary">luxQ_1</name>
    <name evidence="19" type="ORF">STSP2_00425</name>
</gene>
<dbReference type="Gene3D" id="3.30.565.10">
    <property type="entry name" value="Histidine kinase-like ATPase, C-terminal domain"/>
    <property type="match status" value="1"/>
</dbReference>
<dbReference type="Pfam" id="PF00512">
    <property type="entry name" value="HisKA"/>
    <property type="match status" value="1"/>
</dbReference>
<dbReference type="Pfam" id="PF00672">
    <property type="entry name" value="HAMP"/>
    <property type="match status" value="1"/>
</dbReference>
<dbReference type="Gene3D" id="1.10.287.130">
    <property type="match status" value="1"/>
</dbReference>
<evidence type="ECO:0000256" key="15">
    <source>
        <dbReference type="SAM" id="Phobius"/>
    </source>
</evidence>
<dbReference type="SMART" id="SM00388">
    <property type="entry name" value="HisKA"/>
    <property type="match status" value="1"/>
</dbReference>
<dbReference type="SUPFAM" id="SSF52172">
    <property type="entry name" value="CheY-like"/>
    <property type="match status" value="1"/>
</dbReference>
<dbReference type="STRING" id="1936003.STSP2_00425"/>
<dbReference type="CDD" id="cd06225">
    <property type="entry name" value="HAMP"/>
    <property type="match status" value="1"/>
</dbReference>
<dbReference type="SMART" id="SM00304">
    <property type="entry name" value="HAMP"/>
    <property type="match status" value="1"/>
</dbReference>
<dbReference type="InterPro" id="IPR036890">
    <property type="entry name" value="HATPase_C_sf"/>
</dbReference>
<dbReference type="InterPro" id="IPR011006">
    <property type="entry name" value="CheY-like_superfamily"/>
</dbReference>
<dbReference type="EC" id="2.7.13.3" evidence="3"/>
<evidence type="ECO:0000256" key="6">
    <source>
        <dbReference type="ARBA" id="ARBA00022741"/>
    </source>
</evidence>
<keyword evidence="7 19" id="KW-0418">Kinase</keyword>